<reference evidence="6 7" key="1">
    <citation type="submission" date="2021-01" db="EMBL/GenBank/DDBJ databases">
        <title>Genomic Encyclopedia of Type Strains, Phase IV (KMG-IV): sequencing the most valuable type-strain genomes for metagenomic binning, comparative biology and taxonomic classification.</title>
        <authorList>
            <person name="Goeker M."/>
        </authorList>
    </citation>
    <scope>NUCLEOTIDE SEQUENCE [LARGE SCALE GENOMIC DNA]</scope>
    <source>
        <strain evidence="6 7">DSM 105482</strain>
    </source>
</reference>
<dbReference type="Pfam" id="PF00465">
    <property type="entry name" value="Fe-ADH"/>
    <property type="match status" value="1"/>
</dbReference>
<evidence type="ECO:0000313" key="7">
    <source>
        <dbReference type="Proteomes" id="UP000823486"/>
    </source>
</evidence>
<name>A0ABS2QEZ0_9BACI</name>
<evidence type="ECO:0000256" key="3">
    <source>
        <dbReference type="ARBA" id="ARBA00023027"/>
    </source>
</evidence>
<comment type="caution">
    <text evidence="6">The sequence shown here is derived from an EMBL/GenBank/DDBJ whole genome shotgun (WGS) entry which is preliminary data.</text>
</comment>
<evidence type="ECO:0000313" key="6">
    <source>
        <dbReference type="EMBL" id="MBM7691711.1"/>
    </source>
</evidence>
<dbReference type="Gene3D" id="3.40.50.1970">
    <property type="match status" value="1"/>
</dbReference>
<keyword evidence="3" id="KW-0520">NAD</keyword>
<feature type="domain" description="Fe-containing alcohol dehydrogenase-like C-terminal" evidence="5">
    <location>
        <begin position="189"/>
        <end position="385"/>
    </location>
</feature>
<evidence type="ECO:0000259" key="5">
    <source>
        <dbReference type="Pfam" id="PF25137"/>
    </source>
</evidence>
<dbReference type="InterPro" id="IPR001670">
    <property type="entry name" value="ADH_Fe/GldA"/>
</dbReference>
<organism evidence="6 7">
    <name type="scientific">Peribacillus deserti</name>
    <dbReference type="NCBI Taxonomy" id="673318"/>
    <lineage>
        <taxon>Bacteria</taxon>
        <taxon>Bacillati</taxon>
        <taxon>Bacillota</taxon>
        <taxon>Bacilli</taxon>
        <taxon>Bacillales</taxon>
        <taxon>Bacillaceae</taxon>
        <taxon>Peribacillus</taxon>
    </lineage>
</organism>
<comment type="similarity">
    <text evidence="1">Belongs to the iron-containing alcohol dehydrogenase family.</text>
</comment>
<dbReference type="CDD" id="cd08194">
    <property type="entry name" value="Fe-ADH-like"/>
    <property type="match status" value="1"/>
</dbReference>
<protein>
    <submittedName>
        <fullName evidence="6">Alcohol dehydrogenase class IV</fullName>
    </submittedName>
</protein>
<dbReference type="InterPro" id="IPR039697">
    <property type="entry name" value="Alcohol_dehydrogenase_Fe"/>
</dbReference>
<accession>A0ABS2QEZ0</accession>
<dbReference type="Pfam" id="PF25137">
    <property type="entry name" value="ADH_Fe_C"/>
    <property type="match status" value="1"/>
</dbReference>
<dbReference type="PROSITE" id="PS00913">
    <property type="entry name" value="ADH_IRON_1"/>
    <property type="match status" value="1"/>
</dbReference>
<dbReference type="RefSeq" id="WP_204539750.1">
    <property type="nucleotide sequence ID" value="NZ_JAFBFI010000003.1"/>
</dbReference>
<feature type="domain" description="Alcohol dehydrogenase iron-type/glycerol dehydrogenase GldA" evidence="4">
    <location>
        <begin position="10"/>
        <end position="178"/>
    </location>
</feature>
<gene>
    <name evidence="6" type="ORF">JOC77_001118</name>
</gene>
<dbReference type="InterPro" id="IPR018211">
    <property type="entry name" value="ADH_Fe_CS"/>
</dbReference>
<evidence type="ECO:0000256" key="1">
    <source>
        <dbReference type="ARBA" id="ARBA00007358"/>
    </source>
</evidence>
<dbReference type="PANTHER" id="PTHR11496:SF102">
    <property type="entry name" value="ALCOHOL DEHYDROGENASE 4"/>
    <property type="match status" value="1"/>
</dbReference>
<dbReference type="SUPFAM" id="SSF56796">
    <property type="entry name" value="Dehydroquinate synthase-like"/>
    <property type="match status" value="1"/>
</dbReference>
<evidence type="ECO:0000259" key="4">
    <source>
        <dbReference type="Pfam" id="PF00465"/>
    </source>
</evidence>
<keyword evidence="2" id="KW-0560">Oxidoreductase</keyword>
<dbReference type="EMBL" id="JAFBFI010000003">
    <property type="protein sequence ID" value="MBM7691711.1"/>
    <property type="molecule type" value="Genomic_DNA"/>
</dbReference>
<dbReference type="Proteomes" id="UP000823486">
    <property type="component" value="Unassembled WGS sequence"/>
</dbReference>
<dbReference type="Gene3D" id="1.20.1090.10">
    <property type="entry name" value="Dehydroquinate synthase-like - alpha domain"/>
    <property type="match status" value="1"/>
</dbReference>
<proteinExistence type="inferred from homology"/>
<dbReference type="InterPro" id="IPR056798">
    <property type="entry name" value="ADH_Fe_C"/>
</dbReference>
<dbReference type="PANTHER" id="PTHR11496">
    <property type="entry name" value="ALCOHOL DEHYDROGENASE"/>
    <property type="match status" value="1"/>
</dbReference>
<keyword evidence="7" id="KW-1185">Reference proteome</keyword>
<sequence length="399" mass="42681">MKGFAEFRMPGAVFYGNDSLSKLGEQVSILGNKALIVSDRIMEKIGNVKKCQDLLDEAGISHVEYLEVNSEPTDVHVEEALKICTENQCDVIVAIGGGSCIDAAKAVAVLATNGGYIGEFIGGKRPVDKKPIPLIAIPTTAGTGSEVTNVTVITNIKDDIKMMIKNPAFLPEMAIVDPVLTYSSPPNVTAATGVDALCHAVEAYISKHAQPMTDTLALSAIELIVGNLRAAYINGEDKEAREKMALASMQAGLAFTNASVALVHGMSRPIGALFHVPHGISNAMLLPAVLEFTKDSAVDRLAEIGKILRPDLKTLTNDDLANVTVNEIKKLCADLHIPNMKTYGLDSGKFKEVASKMAKDALASGSPDNNPRVPDLDEIIELYHMCYNYDFAVLETVGN</sequence>
<evidence type="ECO:0000256" key="2">
    <source>
        <dbReference type="ARBA" id="ARBA00023002"/>
    </source>
</evidence>